<reference evidence="1" key="1">
    <citation type="journal article" date="2013" name="Gene">
        <title>Unusual features in organisation of capsular polysaccharide-related genes of C. jejuni strain X.</title>
        <authorList>
            <person name="Karlyshev A.V."/>
            <person name="Quail M.A."/>
            <person name="Parkhill J."/>
            <person name="Wren B.W."/>
        </authorList>
    </citation>
    <scope>NUCLEOTIDE SEQUENCE</scope>
    <source>
        <strain evidence="1">X</strain>
    </source>
</reference>
<accession>R4JB98</accession>
<dbReference type="Proteomes" id="UP000392616">
    <property type="component" value="Unassembled WGS sequence"/>
</dbReference>
<gene>
    <name evidence="1" type="primary">x.14</name>
    <name evidence="2" type="ORF">B7A03_09270</name>
</gene>
<protein>
    <submittedName>
        <fullName evidence="2">Sugar transferase</fullName>
    </submittedName>
    <submittedName>
        <fullName evidence="1">X.14</fullName>
    </submittedName>
</protein>
<name>R4JB98_CAMJU</name>
<dbReference type="GO" id="GO:0016740">
    <property type="term" value="F:transferase activity"/>
    <property type="evidence" value="ECO:0007669"/>
    <property type="project" value="UniProtKB-KW"/>
</dbReference>
<sequence length="640" mass="76060">MLNINNVDSLVKKAIDNWSYEFIDKFLNKENLSDEYLLLVYKLGKYDFLLQNFDYINKLSLFLGIDSKDLYDFMSLCLKQKSINENFLSGKYKTSYIGFLSSRLDIINYEDCQLFLKILNEVRNSQDLILQSFFLKNSIDFFYINSSNIFFRDGIYFIMLEIIYSNFLNTLGGRLYYDKLRVIAGEYFYQKKSYSGSRIALCLNGQLRPGWRDSIKALIDSFSHLGNIDVFIYSWNMENLWPGSGGNGIGWIRRFFHPMLHRCPPELIMSNIDFSKKFPNVFNVISKELNKTISIKDILILNNKIKKVTLESYSKVVNRLGELKNDSKIYYGIYQVYKSMEEYEKQNNFKYDFIIRVRPDYVIEKNDIKIEDLHLLELNDIYDARYFCGLDGSLQIGRRNAMEIYMKTWAYAKENKENPYFNTFLKNFPQTCMSPGNGFLSHYFLSQWVDFLKLRVVKMNIKFSYLNNFLFDNISFPDVKNELNKDIWHIKKNKIFNEVQIGKIIDFFDLIAKKYKIISKNHSNLAKTKIQNHLAYKLGQAIIDNSKSIWGYIKMPFVLFYIRYKHQKEQLDYIQRRKINPELVLPPLEDCSDYEEALKIKNYFSYKLGEAFIKASKNWYKGGYIKFIFKDVPRLKRKLD</sequence>
<keyword evidence="2" id="KW-0808">Transferase</keyword>
<organism evidence="1">
    <name type="scientific">Campylobacter jejuni</name>
    <dbReference type="NCBI Taxonomy" id="197"/>
    <lineage>
        <taxon>Bacteria</taxon>
        <taxon>Pseudomonadati</taxon>
        <taxon>Campylobacterota</taxon>
        <taxon>Epsilonproteobacteria</taxon>
        <taxon>Campylobacterales</taxon>
        <taxon>Campylobacteraceae</taxon>
        <taxon>Campylobacter</taxon>
    </lineage>
</organism>
<proteinExistence type="predicted"/>
<dbReference type="RefSeq" id="WP_052791390.1">
    <property type="nucleotide sequence ID" value="NZ_CAKKJQ010000088.1"/>
</dbReference>
<evidence type="ECO:0000313" key="1">
    <source>
        <dbReference type="EMBL" id="AGK83542.1"/>
    </source>
</evidence>
<dbReference type="AlphaFoldDB" id="R4JB98"/>
<reference evidence="2 3" key="2">
    <citation type="submission" date="2018-05" db="EMBL/GenBank/DDBJ databases">
        <authorList>
            <consortium name="NARMS: The National Antimicrobial Resistance Monitoring System"/>
        </authorList>
    </citation>
    <scope>NUCLEOTIDE SEQUENCE [LARGE SCALE GENOMIC DNA]</scope>
    <source>
        <strain evidence="2 3">CVM N62988</strain>
    </source>
</reference>
<evidence type="ECO:0000313" key="3">
    <source>
        <dbReference type="Proteomes" id="UP000392616"/>
    </source>
</evidence>
<dbReference type="EMBL" id="AACHYE010000028">
    <property type="protein sequence ID" value="EAK6414186.1"/>
    <property type="molecule type" value="Genomic_DNA"/>
</dbReference>
<evidence type="ECO:0000313" key="2">
    <source>
        <dbReference type="EMBL" id="EAK6414186.1"/>
    </source>
</evidence>
<dbReference type="EMBL" id="KC432612">
    <property type="protein sequence ID" value="AGK83542.1"/>
    <property type="molecule type" value="Genomic_DNA"/>
</dbReference>